<sequence length="606" mass="66900">MMKKNPALAGTANKGPIGLAAPVPKVPLVPASLPSKVVYNSTPSPAVISSGPTPASSSSVSKAGTPALSDDLVRRVAEAKRRVADAQSKLAIKDNPYMSLAQSSKKKGSGAGTPVVEQTQQGAGLKMTAHPMLLDQTPIFAQTKKERYKPMQPKFASIKANTRNQPTPTPTPSVPVPTPSPAVGVNPYTASSANAGPSFEGAPRERTGRKFHFVPKGKYVTLGNQMRQEIQLEALKQRIAESARKAGLDGDLGIEKTIKRAPPPESEWWDAALLPTKNYDDIQTFGMEGLNINNHDSPITIYIQHPIPIPAPDENKVALKPMMLTKKEQKKMRKLRRKQELQDKRDRIRMGLLPPDAPKVRLANLMKVLTSDAVQDPTRVEARVRREVAMRRHTHEKMNAERKLTDEQRREKVETKKVDEEKRGIFGAVFKVMVLTDPAHQFKVRKNADQLNLTGVCIFNSQFSLVYVEGAAKFIRNYKRLMLHRIAWTEAARPRGGEAVELENPESDAEELSSTGGADKGKGKDKADSTTAAAVDGGDEKVPEVKSLEDNACYLVWEGALRDREFNAFKARTCPTDREARDALGEKLKGYWDVAKNWKPEEEELY</sequence>
<dbReference type="OrthoDB" id="10264544at2759"/>
<evidence type="ECO:0000256" key="4">
    <source>
        <dbReference type="ARBA" id="ARBA00023242"/>
    </source>
</evidence>
<feature type="region of interest" description="Disordered" evidence="5">
    <location>
        <begin position="1"/>
        <end position="20"/>
    </location>
</feature>
<evidence type="ECO:0000256" key="5">
    <source>
        <dbReference type="SAM" id="MobiDB-lite"/>
    </source>
</evidence>
<evidence type="ECO:0000313" key="9">
    <source>
        <dbReference type="Proteomes" id="UP000053424"/>
    </source>
</evidence>
<dbReference type="Pfam" id="PF06544">
    <property type="entry name" value="Prp3_C"/>
    <property type="match status" value="1"/>
</dbReference>
<dbReference type="PANTHER" id="PTHR14212">
    <property type="entry name" value="U4/U6-ASSOCIATED RNA SPLICING FACTOR-RELATED"/>
    <property type="match status" value="1"/>
</dbReference>
<dbReference type="Pfam" id="PF08572">
    <property type="entry name" value="PRP3"/>
    <property type="match status" value="1"/>
</dbReference>
<feature type="region of interest" description="Disordered" evidence="5">
    <location>
        <begin position="40"/>
        <end position="66"/>
    </location>
</feature>
<dbReference type="CDD" id="cd24162">
    <property type="entry name" value="Prp3_C"/>
    <property type="match status" value="1"/>
</dbReference>
<feature type="compositionally biased region" description="Acidic residues" evidence="5">
    <location>
        <begin position="500"/>
        <end position="511"/>
    </location>
</feature>
<name>A0A0C3C0I2_HEBCY</name>
<keyword evidence="2" id="KW-0507">mRNA processing</keyword>
<dbReference type="HOGENOM" id="CLU_015750_2_2_1"/>
<gene>
    <name evidence="8" type="ORF">M413DRAFT_133082</name>
</gene>
<dbReference type="InterPro" id="IPR010541">
    <property type="entry name" value="Prp3_C"/>
</dbReference>
<evidence type="ECO:0000256" key="3">
    <source>
        <dbReference type="ARBA" id="ARBA00023187"/>
    </source>
</evidence>
<feature type="region of interest" description="Disordered" evidence="5">
    <location>
        <begin position="97"/>
        <end position="116"/>
    </location>
</feature>
<keyword evidence="9" id="KW-1185">Reference proteome</keyword>
<reference evidence="8 9" key="1">
    <citation type="submission" date="2014-04" db="EMBL/GenBank/DDBJ databases">
        <authorList>
            <consortium name="DOE Joint Genome Institute"/>
            <person name="Kuo A."/>
            <person name="Gay G."/>
            <person name="Dore J."/>
            <person name="Kohler A."/>
            <person name="Nagy L.G."/>
            <person name="Floudas D."/>
            <person name="Copeland A."/>
            <person name="Barry K.W."/>
            <person name="Cichocki N."/>
            <person name="Veneault-Fourrey C."/>
            <person name="LaButti K."/>
            <person name="Lindquist E.A."/>
            <person name="Lipzen A."/>
            <person name="Lundell T."/>
            <person name="Morin E."/>
            <person name="Murat C."/>
            <person name="Sun H."/>
            <person name="Tunlid A."/>
            <person name="Henrissat B."/>
            <person name="Grigoriev I.V."/>
            <person name="Hibbett D.S."/>
            <person name="Martin F."/>
            <person name="Nordberg H.P."/>
            <person name="Cantor M.N."/>
            <person name="Hua S.X."/>
        </authorList>
    </citation>
    <scope>NUCLEOTIDE SEQUENCE [LARGE SCALE GENOMIC DNA]</scope>
    <source>
        <strain evidence="9">h7</strain>
    </source>
</reference>
<accession>A0A0C3C0I2</accession>
<feature type="domain" description="Pre-mRNA-splicing factor 3" evidence="7">
    <location>
        <begin position="186"/>
        <end position="405"/>
    </location>
</feature>
<feature type="domain" description="Small nuclear ribonucleoprotein Prp3 C-terminal" evidence="6">
    <location>
        <begin position="428"/>
        <end position="595"/>
    </location>
</feature>
<evidence type="ECO:0000256" key="1">
    <source>
        <dbReference type="ARBA" id="ARBA00004123"/>
    </source>
</evidence>
<feature type="compositionally biased region" description="Basic and acidic residues" evidence="5">
    <location>
        <begin position="519"/>
        <end position="528"/>
    </location>
</feature>
<dbReference type="InterPro" id="IPR013881">
    <property type="entry name" value="Pre-mRNA_splic_Prp3_dom"/>
</dbReference>
<evidence type="ECO:0000256" key="2">
    <source>
        <dbReference type="ARBA" id="ARBA00022664"/>
    </source>
</evidence>
<reference evidence="9" key="2">
    <citation type="submission" date="2015-01" db="EMBL/GenBank/DDBJ databases">
        <title>Evolutionary Origins and Diversification of the Mycorrhizal Mutualists.</title>
        <authorList>
            <consortium name="DOE Joint Genome Institute"/>
            <consortium name="Mycorrhizal Genomics Consortium"/>
            <person name="Kohler A."/>
            <person name="Kuo A."/>
            <person name="Nagy L.G."/>
            <person name="Floudas D."/>
            <person name="Copeland A."/>
            <person name="Barry K.W."/>
            <person name="Cichocki N."/>
            <person name="Veneault-Fourrey C."/>
            <person name="LaButti K."/>
            <person name="Lindquist E.A."/>
            <person name="Lipzen A."/>
            <person name="Lundell T."/>
            <person name="Morin E."/>
            <person name="Murat C."/>
            <person name="Riley R."/>
            <person name="Ohm R."/>
            <person name="Sun H."/>
            <person name="Tunlid A."/>
            <person name="Henrissat B."/>
            <person name="Grigoriev I.V."/>
            <person name="Hibbett D.S."/>
            <person name="Martin F."/>
        </authorList>
    </citation>
    <scope>NUCLEOTIDE SEQUENCE [LARGE SCALE GENOMIC DNA]</scope>
    <source>
        <strain evidence="9">h7</strain>
    </source>
</reference>
<dbReference type="GO" id="GO:0000398">
    <property type="term" value="P:mRNA splicing, via spliceosome"/>
    <property type="evidence" value="ECO:0007669"/>
    <property type="project" value="InterPro"/>
</dbReference>
<evidence type="ECO:0000313" key="8">
    <source>
        <dbReference type="EMBL" id="KIM42390.1"/>
    </source>
</evidence>
<feature type="region of interest" description="Disordered" evidence="5">
    <location>
        <begin position="497"/>
        <end position="539"/>
    </location>
</feature>
<evidence type="ECO:0000259" key="7">
    <source>
        <dbReference type="Pfam" id="PF08572"/>
    </source>
</evidence>
<dbReference type="PANTHER" id="PTHR14212:SF0">
    <property type="entry name" value="U4_U6 SMALL NUCLEAR RIBONUCLEOPROTEIN PRP3"/>
    <property type="match status" value="1"/>
</dbReference>
<dbReference type="AlphaFoldDB" id="A0A0C3C0I2"/>
<feature type="compositionally biased region" description="Low complexity" evidence="5">
    <location>
        <begin position="49"/>
        <end position="66"/>
    </location>
</feature>
<organism evidence="8 9">
    <name type="scientific">Hebeloma cylindrosporum</name>
    <dbReference type="NCBI Taxonomy" id="76867"/>
    <lineage>
        <taxon>Eukaryota</taxon>
        <taxon>Fungi</taxon>
        <taxon>Dikarya</taxon>
        <taxon>Basidiomycota</taxon>
        <taxon>Agaricomycotina</taxon>
        <taxon>Agaricomycetes</taxon>
        <taxon>Agaricomycetidae</taxon>
        <taxon>Agaricales</taxon>
        <taxon>Agaricineae</taxon>
        <taxon>Hymenogastraceae</taxon>
        <taxon>Hebeloma</taxon>
    </lineage>
</organism>
<evidence type="ECO:0000259" key="6">
    <source>
        <dbReference type="Pfam" id="PF06544"/>
    </source>
</evidence>
<dbReference type="STRING" id="686832.A0A0C3C0I2"/>
<dbReference type="GO" id="GO:0046540">
    <property type="term" value="C:U4/U6 x U5 tri-snRNP complex"/>
    <property type="evidence" value="ECO:0007669"/>
    <property type="project" value="InterPro"/>
</dbReference>
<dbReference type="InterPro" id="IPR027104">
    <property type="entry name" value="Prp3"/>
</dbReference>
<protein>
    <submittedName>
        <fullName evidence="8">Uncharacterized protein</fullName>
    </submittedName>
</protein>
<dbReference type="Proteomes" id="UP000053424">
    <property type="component" value="Unassembled WGS sequence"/>
</dbReference>
<proteinExistence type="predicted"/>
<comment type="subcellular location">
    <subcellularLocation>
        <location evidence="1">Nucleus</location>
    </subcellularLocation>
</comment>
<keyword evidence="3" id="KW-0508">mRNA splicing</keyword>
<dbReference type="EMBL" id="KN831778">
    <property type="protein sequence ID" value="KIM42390.1"/>
    <property type="molecule type" value="Genomic_DNA"/>
</dbReference>
<keyword evidence="4" id="KW-0539">Nucleus</keyword>